<dbReference type="InterPro" id="IPR022190">
    <property type="entry name" value="DUF3716"/>
</dbReference>
<feature type="region of interest" description="Disordered" evidence="2">
    <location>
        <begin position="285"/>
        <end position="539"/>
    </location>
</feature>
<feature type="compositionally biased region" description="Low complexity" evidence="2">
    <location>
        <begin position="986"/>
        <end position="1006"/>
    </location>
</feature>
<organism evidence="3 4">
    <name type="scientific">Corynascus novoguineensis</name>
    <dbReference type="NCBI Taxonomy" id="1126955"/>
    <lineage>
        <taxon>Eukaryota</taxon>
        <taxon>Fungi</taxon>
        <taxon>Dikarya</taxon>
        <taxon>Ascomycota</taxon>
        <taxon>Pezizomycotina</taxon>
        <taxon>Sordariomycetes</taxon>
        <taxon>Sordariomycetidae</taxon>
        <taxon>Sordariales</taxon>
        <taxon>Chaetomiaceae</taxon>
        <taxon>Corynascus</taxon>
    </lineage>
</organism>
<feature type="region of interest" description="Disordered" evidence="2">
    <location>
        <begin position="168"/>
        <end position="272"/>
    </location>
</feature>
<sequence length="1252" mass="137844">MAIPSSTTAVDTAAATPPPPPPALEPVAPAVTTSLVPTASISGKEAATATATAAVEDLDHDPWPQIEHNYFTSMRLHREREDAALTEAYRARTDPLRQRLVDNYSAQAELLRQLQALRAQYDAAKAELGTLEDEWRAVEDEKRREREREDEERRAWFRCYRRGGLAYRGAGPGAGAAAANGSSGGDADDTSGKEEVEKVGEERKARHTRIEENGEVDVEVPNGQQPQPKENGENKGMESNQAEGAGRARGREKDASGQVDGDGMEEASQPTVLARRVEVLSLVQDLANGRRQQQPTDAEREDPDVRSSVNGQTKRLRPEDEKLDAQMADRKQGDGSPKEQPASAEKTSADSAPLVSFGQSEEGSRTVGENVPATDSPAGHQETEAPITEKDAMKSIPFIEGDKMNGVETTGGRNPPQDIALPRADAEKVRQHQGNSEVTKETQQRHGDDTQSAPRVGNNRTVEITAGEGDVEMADAHTRSDDDANRALEKNSFQDPPAAQTAPVSPSSSYLSSRNTTPELDTPVFLDMEPNQTENPKQTAVGSIEISDVSGELIGRLQADSYGNTVMGRILQLPIRRAVQIRANRKFTADDLDAVDGPEPGDSRPPSKFLSFFVQATGGQQARPCLDCAANHGPFVGCVMVDDPDLFPRCGNCEWNRRRCHGGSAESPSGSRHSLSTKLPTRSPIKRRASNGSFTAANAAQDGREERGESRPSTSNTDGRGDRDSATKKGPRKSLPGSRKVPPPSTPSAGSFQAEANLLPEITKDVLALRHDGVVFTDPPMMRGVPLAKISPEHPYWEPDWKPIEEIVEPVRLKHQEKYDQLERSGSTHRDKHLANRDAKRGRTILKFLEEGELHPYQLVGKQWINYRITNYDTLYRLAQLLTDELPKMNLDVTPSEWLRHRLHELYLEKGDKFDVAGWIGRAYHDRKIEQLREKNGFPRVGRPPAHAMKNAEPGSSNKKATGPRSLKRKDPHQTPESTPSKPKGPSASKTSPATSAAEPSLSSATGAVTSATGQPKLKKIKIITSQPQLQPSSKPSSTKTPKIVLNSPYLSSAMSEKAPAARDDEEEAGEDGEEEEEENDYQASALEYDGYTSSDSISGDSLHPNDWRLHQVKTRTFATNPQVTQYWHWVTEKKEDKVIEHQVLESVGPPVKWSIFKKPYNFHLKLPDIQEVSFARGSNRVVVTHRKGRDGRDLGSRGDVMAEFKRDRTKRRFLTFLRLEKGVRVVEVSREAIEIKWKSLSPETLPGPDSD</sequence>
<dbReference type="AlphaFoldDB" id="A0AAN7CM92"/>
<comment type="caution">
    <text evidence="3">The sequence shown here is derived from an EMBL/GenBank/DDBJ whole genome shotgun (WGS) entry which is preliminary data.</text>
</comment>
<dbReference type="EMBL" id="MU857729">
    <property type="protein sequence ID" value="KAK4244650.1"/>
    <property type="molecule type" value="Genomic_DNA"/>
</dbReference>
<feature type="compositionally biased region" description="Low complexity" evidence="2">
    <location>
        <begin position="1025"/>
        <end position="1043"/>
    </location>
</feature>
<dbReference type="Pfam" id="PF12511">
    <property type="entry name" value="DUF3716"/>
    <property type="match status" value="1"/>
</dbReference>
<feature type="compositionally biased region" description="Acidic residues" evidence="2">
    <location>
        <begin position="1064"/>
        <end position="1081"/>
    </location>
</feature>
<gene>
    <name evidence="3" type="ORF">C7999DRAFT_34985</name>
</gene>
<feature type="coiled-coil region" evidence="1">
    <location>
        <begin position="107"/>
        <end position="141"/>
    </location>
</feature>
<reference evidence="3" key="1">
    <citation type="journal article" date="2023" name="Mol. Phylogenet. Evol.">
        <title>Genome-scale phylogeny and comparative genomics of the fungal order Sordariales.</title>
        <authorList>
            <person name="Hensen N."/>
            <person name="Bonometti L."/>
            <person name="Westerberg I."/>
            <person name="Brannstrom I.O."/>
            <person name="Guillou S."/>
            <person name="Cros-Aarteil S."/>
            <person name="Calhoun S."/>
            <person name="Haridas S."/>
            <person name="Kuo A."/>
            <person name="Mondo S."/>
            <person name="Pangilinan J."/>
            <person name="Riley R."/>
            <person name="LaButti K."/>
            <person name="Andreopoulos B."/>
            <person name="Lipzen A."/>
            <person name="Chen C."/>
            <person name="Yan M."/>
            <person name="Daum C."/>
            <person name="Ng V."/>
            <person name="Clum A."/>
            <person name="Steindorff A."/>
            <person name="Ohm R.A."/>
            <person name="Martin F."/>
            <person name="Silar P."/>
            <person name="Natvig D.O."/>
            <person name="Lalanne C."/>
            <person name="Gautier V."/>
            <person name="Ament-Velasquez S.L."/>
            <person name="Kruys A."/>
            <person name="Hutchinson M.I."/>
            <person name="Powell A.J."/>
            <person name="Barry K."/>
            <person name="Miller A.N."/>
            <person name="Grigoriev I.V."/>
            <person name="Debuchy R."/>
            <person name="Gladieux P."/>
            <person name="Hiltunen Thoren M."/>
            <person name="Johannesson H."/>
        </authorList>
    </citation>
    <scope>NUCLEOTIDE SEQUENCE</scope>
    <source>
        <strain evidence="3">CBS 359.72</strain>
    </source>
</reference>
<evidence type="ECO:0000256" key="1">
    <source>
        <dbReference type="SAM" id="Coils"/>
    </source>
</evidence>
<feature type="compositionally biased region" description="Basic and acidic residues" evidence="2">
    <location>
        <begin position="316"/>
        <end position="337"/>
    </location>
</feature>
<name>A0AAN7CM92_9PEZI</name>
<evidence type="ECO:0000313" key="4">
    <source>
        <dbReference type="Proteomes" id="UP001303647"/>
    </source>
</evidence>
<feature type="compositionally biased region" description="Basic and acidic residues" evidence="2">
    <location>
        <begin position="381"/>
        <end position="393"/>
    </location>
</feature>
<feature type="compositionally biased region" description="Basic and acidic residues" evidence="2">
    <location>
        <begin position="190"/>
        <end position="212"/>
    </location>
</feature>
<feature type="compositionally biased region" description="Polar residues" evidence="2">
    <location>
        <begin position="666"/>
        <end position="680"/>
    </location>
</feature>
<feature type="region of interest" description="Disordered" evidence="2">
    <location>
        <begin position="1049"/>
        <end position="1082"/>
    </location>
</feature>
<keyword evidence="1" id="KW-0175">Coiled coil</keyword>
<feature type="compositionally biased region" description="Polar residues" evidence="2">
    <location>
        <begin position="530"/>
        <end position="539"/>
    </location>
</feature>
<feature type="compositionally biased region" description="Basic and acidic residues" evidence="2">
    <location>
        <begin position="438"/>
        <end position="449"/>
    </location>
</feature>
<feature type="region of interest" description="Disordered" evidence="2">
    <location>
        <begin position="1025"/>
        <end position="1044"/>
    </location>
</feature>
<feature type="compositionally biased region" description="Basic and acidic residues" evidence="2">
    <location>
        <begin position="474"/>
        <end position="489"/>
    </location>
</feature>
<feature type="region of interest" description="Disordered" evidence="2">
    <location>
        <begin position="934"/>
        <end position="1014"/>
    </location>
</feature>
<proteinExistence type="predicted"/>
<evidence type="ECO:0000256" key="2">
    <source>
        <dbReference type="SAM" id="MobiDB-lite"/>
    </source>
</evidence>
<protein>
    <submittedName>
        <fullName evidence="3">Uncharacterized protein</fullName>
    </submittedName>
</protein>
<feature type="region of interest" description="Disordered" evidence="2">
    <location>
        <begin position="660"/>
        <end position="751"/>
    </location>
</feature>
<evidence type="ECO:0000313" key="3">
    <source>
        <dbReference type="EMBL" id="KAK4244650.1"/>
    </source>
</evidence>
<keyword evidence="4" id="KW-1185">Reference proteome</keyword>
<feature type="region of interest" description="Disordered" evidence="2">
    <location>
        <begin position="1"/>
        <end position="28"/>
    </location>
</feature>
<dbReference type="Proteomes" id="UP001303647">
    <property type="component" value="Unassembled WGS sequence"/>
</dbReference>
<feature type="compositionally biased region" description="Low complexity" evidence="2">
    <location>
        <begin position="168"/>
        <end position="181"/>
    </location>
</feature>
<reference evidence="3" key="2">
    <citation type="submission" date="2023-05" db="EMBL/GenBank/DDBJ databases">
        <authorList>
            <consortium name="Lawrence Berkeley National Laboratory"/>
            <person name="Steindorff A."/>
            <person name="Hensen N."/>
            <person name="Bonometti L."/>
            <person name="Westerberg I."/>
            <person name="Brannstrom I.O."/>
            <person name="Guillou S."/>
            <person name="Cros-Aarteil S."/>
            <person name="Calhoun S."/>
            <person name="Haridas S."/>
            <person name="Kuo A."/>
            <person name="Mondo S."/>
            <person name="Pangilinan J."/>
            <person name="Riley R."/>
            <person name="Labutti K."/>
            <person name="Andreopoulos B."/>
            <person name="Lipzen A."/>
            <person name="Chen C."/>
            <person name="Yanf M."/>
            <person name="Daum C."/>
            <person name="Ng V."/>
            <person name="Clum A."/>
            <person name="Ohm R."/>
            <person name="Martin F."/>
            <person name="Silar P."/>
            <person name="Natvig D."/>
            <person name="Lalanne C."/>
            <person name="Gautier V."/>
            <person name="Ament-Velasquez S.L."/>
            <person name="Kruys A."/>
            <person name="Hutchinson M.I."/>
            <person name="Powell A.J."/>
            <person name="Barry K."/>
            <person name="Miller A.N."/>
            <person name="Grigoriev I.V."/>
            <person name="Debuchy R."/>
            <person name="Gladieux P."/>
            <person name="Thoren M.H."/>
            <person name="Johannesson H."/>
        </authorList>
    </citation>
    <scope>NUCLEOTIDE SEQUENCE</scope>
    <source>
        <strain evidence="3">CBS 359.72</strain>
    </source>
</reference>
<feature type="compositionally biased region" description="Polar residues" evidence="2">
    <location>
        <begin position="450"/>
        <end position="462"/>
    </location>
</feature>
<accession>A0AAN7CM92</accession>